<dbReference type="EMBL" id="NKQK01000020">
    <property type="protein sequence ID" value="PSS01325.1"/>
    <property type="molecule type" value="Genomic_DNA"/>
</dbReference>
<feature type="signal peptide" evidence="4">
    <location>
        <begin position="1"/>
        <end position="22"/>
    </location>
</feature>
<evidence type="ECO:0000256" key="4">
    <source>
        <dbReference type="SAM" id="SignalP"/>
    </source>
</evidence>
<keyword evidence="3" id="KW-0812">Transmembrane</keyword>
<keyword evidence="3" id="KW-1133">Transmembrane helix</keyword>
<keyword evidence="6" id="KW-1185">Reference proteome</keyword>
<dbReference type="Gramene" id="PSS01325">
    <property type="protein sequence ID" value="PSS01325"/>
    <property type="gene ID" value="CEY00_Acc22683"/>
</dbReference>
<dbReference type="OrthoDB" id="2017695at2759"/>
<organism evidence="5 6">
    <name type="scientific">Actinidia chinensis var. chinensis</name>
    <name type="common">Chinese soft-hair kiwi</name>
    <dbReference type="NCBI Taxonomy" id="1590841"/>
    <lineage>
        <taxon>Eukaryota</taxon>
        <taxon>Viridiplantae</taxon>
        <taxon>Streptophyta</taxon>
        <taxon>Embryophyta</taxon>
        <taxon>Tracheophyta</taxon>
        <taxon>Spermatophyta</taxon>
        <taxon>Magnoliopsida</taxon>
        <taxon>eudicotyledons</taxon>
        <taxon>Gunneridae</taxon>
        <taxon>Pentapetalae</taxon>
        <taxon>asterids</taxon>
        <taxon>Ericales</taxon>
        <taxon>Actinidiaceae</taxon>
        <taxon>Actinidia</taxon>
    </lineage>
</organism>
<sequence length="440" mass="51174">MAASRLLLFSIFLTLIFAKITAEVETNEEDALEPQSRLKIELEQLNSKISLLESSIDEKIRELKTKDENIHQMESIIQEKSATIASLRSDIQTLQQKGSLNAKEQLGRAHVQINELEKQVDNLRNEIETQNKQRDAVEARADVAEKKVLEFNLKLETLKTINDKQKARIRKTERALQVAEEEMMNAKLEATTVSKELIEVREAWIPHWLAAHLLHCQSFIVTQWKENGRPVLDVTFQKALQKKAQVEKWTEPHFRTVKTKWVPTIKDQWLRFVTQIGPHVKSLTAKSVEVYHASKNTIEPHVVKVQEMVDPYLQEGKKFTKPYVDQFATVTRPHVDKARVFLKPYTKKVTRTYRKFVKAATMYHRRVQGTLHEKLKNNELTKPLATNGLVWFLASFVMALPVIFLFKVASAIFWKKNRRHARNSRTSHSRRRAKRVHPDN</sequence>
<evidence type="ECO:0000313" key="6">
    <source>
        <dbReference type="Proteomes" id="UP000241394"/>
    </source>
</evidence>
<keyword evidence="3" id="KW-0472">Membrane</keyword>
<accession>A0A2R6Q395</accession>
<reference evidence="5 6" key="1">
    <citation type="submission" date="2017-07" db="EMBL/GenBank/DDBJ databases">
        <title>An improved, manually edited Actinidia chinensis var. chinensis (kiwifruit) genome highlights the challenges associated with draft genomes and gene prediction in plants.</title>
        <authorList>
            <person name="Pilkington S."/>
            <person name="Crowhurst R."/>
            <person name="Hilario E."/>
            <person name="Nardozza S."/>
            <person name="Fraser L."/>
            <person name="Peng Y."/>
            <person name="Gunaseelan K."/>
            <person name="Simpson R."/>
            <person name="Tahir J."/>
            <person name="Deroles S."/>
            <person name="Templeton K."/>
            <person name="Luo Z."/>
            <person name="Davy M."/>
            <person name="Cheng C."/>
            <person name="Mcneilage M."/>
            <person name="Scaglione D."/>
            <person name="Liu Y."/>
            <person name="Zhang Q."/>
            <person name="Datson P."/>
            <person name="De Silva N."/>
            <person name="Gardiner S."/>
            <person name="Bassett H."/>
            <person name="Chagne D."/>
            <person name="Mccallum J."/>
            <person name="Dzierzon H."/>
            <person name="Deng C."/>
            <person name="Wang Y.-Y."/>
            <person name="Barron N."/>
            <person name="Manako K."/>
            <person name="Bowen J."/>
            <person name="Foster T."/>
            <person name="Erridge Z."/>
            <person name="Tiffin H."/>
            <person name="Waite C."/>
            <person name="Davies K."/>
            <person name="Grierson E."/>
            <person name="Laing W."/>
            <person name="Kirk R."/>
            <person name="Chen X."/>
            <person name="Wood M."/>
            <person name="Montefiori M."/>
            <person name="Brummell D."/>
            <person name="Schwinn K."/>
            <person name="Catanach A."/>
            <person name="Fullerton C."/>
            <person name="Li D."/>
            <person name="Meiyalaghan S."/>
            <person name="Nieuwenhuizen N."/>
            <person name="Read N."/>
            <person name="Prakash R."/>
            <person name="Hunter D."/>
            <person name="Zhang H."/>
            <person name="Mckenzie M."/>
            <person name="Knabel M."/>
            <person name="Harris A."/>
            <person name="Allan A."/>
            <person name="Chen A."/>
            <person name="Janssen B."/>
            <person name="Plunkett B."/>
            <person name="Dwamena C."/>
            <person name="Voogd C."/>
            <person name="Leif D."/>
            <person name="Lafferty D."/>
            <person name="Souleyre E."/>
            <person name="Varkonyi-Gasic E."/>
            <person name="Gambi F."/>
            <person name="Hanley J."/>
            <person name="Yao J.-L."/>
            <person name="Cheung J."/>
            <person name="David K."/>
            <person name="Warren B."/>
            <person name="Marsh K."/>
            <person name="Snowden K."/>
            <person name="Lin-Wang K."/>
            <person name="Brian L."/>
            <person name="Martinez-Sanchez M."/>
            <person name="Wang M."/>
            <person name="Ileperuma N."/>
            <person name="Macnee N."/>
            <person name="Campin R."/>
            <person name="Mcatee P."/>
            <person name="Drummond R."/>
            <person name="Espley R."/>
            <person name="Ireland H."/>
            <person name="Wu R."/>
            <person name="Atkinson R."/>
            <person name="Karunairetnam S."/>
            <person name="Bulley S."/>
            <person name="Chunkath S."/>
            <person name="Hanley Z."/>
            <person name="Storey R."/>
            <person name="Thrimawithana A."/>
            <person name="Thomson S."/>
            <person name="David C."/>
            <person name="Testolin R."/>
        </authorList>
    </citation>
    <scope>NUCLEOTIDE SEQUENCE [LARGE SCALE GENOMIC DNA]</scope>
    <source>
        <strain evidence="6">cv. Red5</strain>
        <tissue evidence="5">Young leaf</tissue>
    </source>
</reference>
<name>A0A2R6Q395_ACTCC</name>
<dbReference type="Gene3D" id="1.20.5.1230">
    <property type="entry name" value="Apolipoprotein A-I"/>
    <property type="match status" value="1"/>
</dbReference>
<evidence type="ECO:0000256" key="2">
    <source>
        <dbReference type="SAM" id="MobiDB-lite"/>
    </source>
</evidence>
<evidence type="ECO:0000256" key="1">
    <source>
        <dbReference type="SAM" id="Coils"/>
    </source>
</evidence>
<comment type="caution">
    <text evidence="5">The sequence shown here is derived from an EMBL/GenBank/DDBJ whole genome shotgun (WGS) entry which is preliminary data.</text>
</comment>
<reference evidence="6" key="2">
    <citation type="journal article" date="2018" name="BMC Genomics">
        <title>A manually annotated Actinidia chinensis var. chinensis (kiwifruit) genome highlights the challenges associated with draft genomes and gene prediction in plants.</title>
        <authorList>
            <person name="Pilkington S.M."/>
            <person name="Crowhurst R."/>
            <person name="Hilario E."/>
            <person name="Nardozza S."/>
            <person name="Fraser L."/>
            <person name="Peng Y."/>
            <person name="Gunaseelan K."/>
            <person name="Simpson R."/>
            <person name="Tahir J."/>
            <person name="Deroles S.C."/>
            <person name="Templeton K."/>
            <person name="Luo Z."/>
            <person name="Davy M."/>
            <person name="Cheng C."/>
            <person name="McNeilage M."/>
            <person name="Scaglione D."/>
            <person name="Liu Y."/>
            <person name="Zhang Q."/>
            <person name="Datson P."/>
            <person name="De Silva N."/>
            <person name="Gardiner S.E."/>
            <person name="Bassett H."/>
            <person name="Chagne D."/>
            <person name="McCallum J."/>
            <person name="Dzierzon H."/>
            <person name="Deng C."/>
            <person name="Wang Y.Y."/>
            <person name="Barron L."/>
            <person name="Manako K."/>
            <person name="Bowen J."/>
            <person name="Foster T.M."/>
            <person name="Erridge Z.A."/>
            <person name="Tiffin H."/>
            <person name="Waite C.N."/>
            <person name="Davies K.M."/>
            <person name="Grierson E.P."/>
            <person name="Laing W.A."/>
            <person name="Kirk R."/>
            <person name="Chen X."/>
            <person name="Wood M."/>
            <person name="Montefiori M."/>
            <person name="Brummell D.A."/>
            <person name="Schwinn K.E."/>
            <person name="Catanach A."/>
            <person name="Fullerton C."/>
            <person name="Li D."/>
            <person name="Meiyalaghan S."/>
            <person name="Nieuwenhuizen N."/>
            <person name="Read N."/>
            <person name="Prakash R."/>
            <person name="Hunter D."/>
            <person name="Zhang H."/>
            <person name="McKenzie M."/>
            <person name="Knabel M."/>
            <person name="Harris A."/>
            <person name="Allan A.C."/>
            <person name="Gleave A."/>
            <person name="Chen A."/>
            <person name="Janssen B.J."/>
            <person name="Plunkett B."/>
            <person name="Ampomah-Dwamena C."/>
            <person name="Voogd C."/>
            <person name="Leif D."/>
            <person name="Lafferty D."/>
            <person name="Souleyre E.J.F."/>
            <person name="Varkonyi-Gasic E."/>
            <person name="Gambi F."/>
            <person name="Hanley J."/>
            <person name="Yao J.L."/>
            <person name="Cheung J."/>
            <person name="David K.M."/>
            <person name="Warren B."/>
            <person name="Marsh K."/>
            <person name="Snowden K.C."/>
            <person name="Lin-Wang K."/>
            <person name="Brian L."/>
            <person name="Martinez-Sanchez M."/>
            <person name="Wang M."/>
            <person name="Ileperuma N."/>
            <person name="Macnee N."/>
            <person name="Campin R."/>
            <person name="McAtee P."/>
            <person name="Drummond R.S.M."/>
            <person name="Espley R.V."/>
            <person name="Ireland H.S."/>
            <person name="Wu R."/>
            <person name="Atkinson R.G."/>
            <person name="Karunairetnam S."/>
            <person name="Bulley S."/>
            <person name="Chunkath S."/>
            <person name="Hanley Z."/>
            <person name="Storey R."/>
            <person name="Thrimawithana A.H."/>
            <person name="Thomson S."/>
            <person name="David C."/>
            <person name="Testolin R."/>
            <person name="Huang H."/>
            <person name="Hellens R.P."/>
            <person name="Schaffer R.J."/>
        </authorList>
    </citation>
    <scope>NUCLEOTIDE SEQUENCE [LARGE SCALE GENOMIC DNA]</scope>
    <source>
        <strain evidence="6">cv. Red5</strain>
    </source>
</reference>
<keyword evidence="1" id="KW-0175">Coiled coil</keyword>
<dbReference type="OMA" id="EVIQPYV"/>
<feature type="coiled-coil region" evidence="1">
    <location>
        <begin position="35"/>
        <end position="196"/>
    </location>
</feature>
<dbReference type="PANTHER" id="PTHR34360">
    <property type="entry name" value="OS08G0519400 PROTEIN"/>
    <property type="match status" value="1"/>
</dbReference>
<protein>
    <submittedName>
        <fullName evidence="5">Coiled-coil domain-containing protein</fullName>
    </submittedName>
</protein>
<keyword evidence="4" id="KW-0732">Signal</keyword>
<dbReference type="AlphaFoldDB" id="A0A2R6Q395"/>
<dbReference type="Proteomes" id="UP000241394">
    <property type="component" value="Chromosome LG20"/>
</dbReference>
<feature type="transmembrane region" description="Helical" evidence="3">
    <location>
        <begin position="389"/>
        <end position="414"/>
    </location>
</feature>
<dbReference type="STRING" id="1590841.A0A2R6Q395"/>
<feature type="region of interest" description="Disordered" evidence="2">
    <location>
        <begin position="419"/>
        <end position="440"/>
    </location>
</feature>
<dbReference type="InParanoid" id="A0A2R6Q395"/>
<proteinExistence type="predicted"/>
<gene>
    <name evidence="5" type="ORF">CEY00_Acc22683</name>
</gene>
<evidence type="ECO:0000313" key="5">
    <source>
        <dbReference type="EMBL" id="PSS01325.1"/>
    </source>
</evidence>
<dbReference type="SUPFAM" id="SSF58113">
    <property type="entry name" value="Apolipoprotein A-I"/>
    <property type="match status" value="1"/>
</dbReference>
<feature type="chain" id="PRO_5015330372" evidence="4">
    <location>
        <begin position="23"/>
        <end position="440"/>
    </location>
</feature>
<dbReference type="Gene3D" id="1.10.287.1490">
    <property type="match status" value="1"/>
</dbReference>
<dbReference type="PANTHER" id="PTHR34360:SF1">
    <property type="entry name" value="OS08G0519400 PROTEIN"/>
    <property type="match status" value="1"/>
</dbReference>
<evidence type="ECO:0000256" key="3">
    <source>
        <dbReference type="SAM" id="Phobius"/>
    </source>
</evidence>